<dbReference type="Proteomes" id="UP000624325">
    <property type="component" value="Unassembled WGS sequence"/>
</dbReference>
<gene>
    <name evidence="1" type="ORF">Air01nite_35440</name>
</gene>
<proteinExistence type="predicted"/>
<organism evidence="1 2">
    <name type="scientific">Asanoa iriomotensis</name>
    <dbReference type="NCBI Taxonomy" id="234613"/>
    <lineage>
        <taxon>Bacteria</taxon>
        <taxon>Bacillati</taxon>
        <taxon>Actinomycetota</taxon>
        <taxon>Actinomycetes</taxon>
        <taxon>Micromonosporales</taxon>
        <taxon>Micromonosporaceae</taxon>
        <taxon>Asanoa</taxon>
    </lineage>
</organism>
<sequence>MRADVPERAASYRLFMNSRTDPKARLRYRLGMPLRLMVALTPLALPRAVIRCGADLWVSASSGLAITDSAAA</sequence>
<reference evidence="1 2" key="1">
    <citation type="submission" date="2021-01" db="EMBL/GenBank/DDBJ databases">
        <title>Whole genome shotgun sequence of Asanoa iriomotensis NBRC 100142.</title>
        <authorList>
            <person name="Komaki H."/>
            <person name="Tamura T."/>
        </authorList>
    </citation>
    <scope>NUCLEOTIDE SEQUENCE [LARGE SCALE GENOMIC DNA]</scope>
    <source>
        <strain evidence="1 2">NBRC 100142</strain>
    </source>
</reference>
<comment type="caution">
    <text evidence="1">The sequence shown here is derived from an EMBL/GenBank/DDBJ whole genome shotgun (WGS) entry which is preliminary data.</text>
</comment>
<name>A0ABQ4C3W8_9ACTN</name>
<evidence type="ECO:0000313" key="1">
    <source>
        <dbReference type="EMBL" id="GIF57449.1"/>
    </source>
</evidence>
<accession>A0ABQ4C3W8</accession>
<evidence type="ECO:0000313" key="2">
    <source>
        <dbReference type="Proteomes" id="UP000624325"/>
    </source>
</evidence>
<dbReference type="EMBL" id="BONC01000023">
    <property type="protein sequence ID" value="GIF57449.1"/>
    <property type="molecule type" value="Genomic_DNA"/>
</dbReference>
<protein>
    <submittedName>
        <fullName evidence="1">Uncharacterized protein</fullName>
    </submittedName>
</protein>
<keyword evidence="2" id="KW-1185">Reference proteome</keyword>